<dbReference type="RefSeq" id="WP_187571742.1">
    <property type="nucleotide sequence ID" value="NZ_CP060711.1"/>
</dbReference>
<gene>
    <name evidence="2" type="ORF">H9L17_07730</name>
</gene>
<keyword evidence="1" id="KW-0732">Signal</keyword>
<evidence type="ECO:0000313" key="3">
    <source>
        <dbReference type="Proteomes" id="UP000515977"/>
    </source>
</evidence>
<dbReference type="EMBL" id="CP060711">
    <property type="protein sequence ID" value="QNN47999.1"/>
    <property type="molecule type" value="Genomic_DNA"/>
</dbReference>
<name>A0A7G9QXC4_9GAMM</name>
<reference evidence="2 3" key="1">
    <citation type="submission" date="2020-08" db="EMBL/GenBank/DDBJ databases">
        <title>Genome sequence of Thermomonas brevis KACC 16975T.</title>
        <authorList>
            <person name="Hyun D.-W."/>
            <person name="Bae J.-W."/>
        </authorList>
    </citation>
    <scope>NUCLEOTIDE SEQUENCE [LARGE SCALE GENOMIC DNA]</scope>
    <source>
        <strain evidence="2 3">KACC 16975</strain>
    </source>
</reference>
<feature type="signal peptide" evidence="1">
    <location>
        <begin position="1"/>
        <end position="25"/>
    </location>
</feature>
<proteinExistence type="predicted"/>
<organism evidence="2 3">
    <name type="scientific">Thermomonas brevis</name>
    <dbReference type="NCBI Taxonomy" id="215691"/>
    <lineage>
        <taxon>Bacteria</taxon>
        <taxon>Pseudomonadati</taxon>
        <taxon>Pseudomonadota</taxon>
        <taxon>Gammaproteobacteria</taxon>
        <taxon>Lysobacterales</taxon>
        <taxon>Lysobacteraceae</taxon>
        <taxon>Thermomonas</taxon>
    </lineage>
</organism>
<accession>A0A7G9QXC4</accession>
<dbReference type="KEGG" id="tbv:H9L17_07730"/>
<dbReference type="AlphaFoldDB" id="A0A7G9QXC4"/>
<evidence type="ECO:0008006" key="4">
    <source>
        <dbReference type="Google" id="ProtNLM"/>
    </source>
</evidence>
<keyword evidence="3" id="KW-1185">Reference proteome</keyword>
<evidence type="ECO:0000313" key="2">
    <source>
        <dbReference type="EMBL" id="QNN47999.1"/>
    </source>
</evidence>
<evidence type="ECO:0000256" key="1">
    <source>
        <dbReference type="SAM" id="SignalP"/>
    </source>
</evidence>
<protein>
    <recommendedName>
        <fullName evidence="4">DUF2141 domain-containing protein</fullName>
    </recommendedName>
</protein>
<dbReference type="Proteomes" id="UP000515977">
    <property type="component" value="Chromosome"/>
</dbReference>
<feature type="chain" id="PRO_5029011460" description="DUF2141 domain-containing protein" evidence="1">
    <location>
        <begin position="26"/>
        <end position="196"/>
    </location>
</feature>
<sequence length="196" mass="21056">MQRHRCSKQLGLAAALCLSTGIAVAGDPPIAIAEQAAIDYGAGAVFGDAVNQRFAQVFQVRGDGYITHLMVPVNCVTSPEPTLTVSIQTLDSLGRPSGTTLAVQRARGWRVDAVPGTVGEVGLRMIPFDRPARVQPGLYAFVLDAVGGTCQLWYGPQGDTYAAGEARLDARSRPFLRPWGTLLPRDLTFQVYWQGL</sequence>